<dbReference type="Proteomes" id="UP001595979">
    <property type="component" value="Unassembled WGS sequence"/>
</dbReference>
<dbReference type="Gene3D" id="1.10.3210.10">
    <property type="entry name" value="Hypothetical protein af1432"/>
    <property type="match status" value="1"/>
</dbReference>
<name>A0ABW1DHB7_9DEIO</name>
<dbReference type="Pfam" id="PF01590">
    <property type="entry name" value="GAF"/>
    <property type="match status" value="1"/>
</dbReference>
<evidence type="ECO:0000313" key="3">
    <source>
        <dbReference type="EMBL" id="MFC5847123.1"/>
    </source>
</evidence>
<comment type="caution">
    <text evidence="3">The sequence shown here is derived from an EMBL/GenBank/DDBJ whole genome shotgun (WGS) entry which is preliminary data.</text>
</comment>
<dbReference type="PROSITE" id="PS51832">
    <property type="entry name" value="HD_GYP"/>
    <property type="match status" value="1"/>
</dbReference>
<sequence length="385" mass="41038">MNASVTTDAPQPQEHVPLHPLPPGPGAAADLTLQLTRLGLNAPDLGSAMMPVLDALVGQTAAVGAGYFQWREATLAYHARSASGEMPEGPQMAALLAHGLPGNLPLLRALERADGVLYFEETQGSEVAAGFPDLGVRALLAAPVLSRGGQLVGALLAHVFTPHVWTPAERRLVDSVTGLLALLAARLDAEERELAAHESALRTIGLCLEARDAETQGHTDRVTDLAVRLGGQLGLNDTGLRTLRWGAYLHDIGKIGIPDDILHHPGGLSPEMRERMQEHVADGVRLATQLSFLPQATLDVIGAHHEWWDGRGYPAGLKGEEIALPARIFAVCDVFDALTHARPYKAAWSLGASLEYIDDLRGQQFDPQVVDALRAVLADGLPAVM</sequence>
<proteinExistence type="predicted"/>
<gene>
    <name evidence="3" type="ORF">ACFPQ6_02275</name>
</gene>
<dbReference type="PANTHER" id="PTHR45228">
    <property type="entry name" value="CYCLIC DI-GMP PHOSPHODIESTERASE TM_0186-RELATED"/>
    <property type="match status" value="1"/>
</dbReference>
<dbReference type="InterPro" id="IPR003607">
    <property type="entry name" value="HD/PDEase_dom"/>
</dbReference>
<dbReference type="InterPro" id="IPR052020">
    <property type="entry name" value="Cyclic_di-GMP/3'3'-cGAMP_PDE"/>
</dbReference>
<reference evidence="4" key="1">
    <citation type="journal article" date="2019" name="Int. J. Syst. Evol. Microbiol.">
        <title>The Global Catalogue of Microorganisms (GCM) 10K type strain sequencing project: providing services to taxonomists for standard genome sequencing and annotation.</title>
        <authorList>
            <consortium name="The Broad Institute Genomics Platform"/>
            <consortium name="The Broad Institute Genome Sequencing Center for Infectious Disease"/>
            <person name="Wu L."/>
            <person name="Ma J."/>
        </authorList>
    </citation>
    <scope>NUCLEOTIDE SEQUENCE [LARGE SCALE GENOMIC DNA]</scope>
    <source>
        <strain evidence="4">CGMCC 1.15053</strain>
    </source>
</reference>
<dbReference type="Gene3D" id="3.30.450.40">
    <property type="match status" value="1"/>
</dbReference>
<dbReference type="EMBL" id="JBHSOH010000003">
    <property type="protein sequence ID" value="MFC5847123.1"/>
    <property type="molecule type" value="Genomic_DNA"/>
</dbReference>
<dbReference type="EC" id="3.1.4.-" evidence="3"/>
<dbReference type="SUPFAM" id="SSF109604">
    <property type="entry name" value="HD-domain/PDEase-like"/>
    <property type="match status" value="1"/>
</dbReference>
<keyword evidence="4" id="KW-1185">Reference proteome</keyword>
<dbReference type="RefSeq" id="WP_380045967.1">
    <property type="nucleotide sequence ID" value="NZ_JBHSOH010000003.1"/>
</dbReference>
<dbReference type="SUPFAM" id="SSF55781">
    <property type="entry name" value="GAF domain-like"/>
    <property type="match status" value="1"/>
</dbReference>
<dbReference type="SMART" id="SM00471">
    <property type="entry name" value="HDc"/>
    <property type="match status" value="1"/>
</dbReference>
<evidence type="ECO:0000259" key="2">
    <source>
        <dbReference type="PROSITE" id="PS51832"/>
    </source>
</evidence>
<feature type="compositionally biased region" description="Polar residues" evidence="1">
    <location>
        <begin position="1"/>
        <end position="10"/>
    </location>
</feature>
<dbReference type="PANTHER" id="PTHR45228:SF8">
    <property type="entry name" value="TWO-COMPONENT RESPONSE REGULATOR-RELATED"/>
    <property type="match status" value="1"/>
</dbReference>
<dbReference type="InterPro" id="IPR003018">
    <property type="entry name" value="GAF"/>
</dbReference>
<dbReference type="InterPro" id="IPR006675">
    <property type="entry name" value="HDIG_dom"/>
</dbReference>
<feature type="region of interest" description="Disordered" evidence="1">
    <location>
        <begin position="1"/>
        <end position="27"/>
    </location>
</feature>
<organism evidence="3 4">
    <name type="scientific">Deinococcus petrolearius</name>
    <dbReference type="NCBI Taxonomy" id="1751295"/>
    <lineage>
        <taxon>Bacteria</taxon>
        <taxon>Thermotogati</taxon>
        <taxon>Deinococcota</taxon>
        <taxon>Deinococci</taxon>
        <taxon>Deinococcales</taxon>
        <taxon>Deinococcaceae</taxon>
        <taxon>Deinococcus</taxon>
    </lineage>
</organism>
<dbReference type="InterPro" id="IPR037522">
    <property type="entry name" value="HD_GYP_dom"/>
</dbReference>
<dbReference type="NCBIfam" id="TIGR00277">
    <property type="entry name" value="HDIG"/>
    <property type="match status" value="1"/>
</dbReference>
<keyword evidence="3" id="KW-0378">Hydrolase</keyword>
<accession>A0ABW1DHB7</accession>
<feature type="domain" description="HD-GYP" evidence="2">
    <location>
        <begin position="193"/>
        <end position="385"/>
    </location>
</feature>
<protein>
    <submittedName>
        <fullName evidence="3">HD-GYP domain-containing protein</fullName>
        <ecNumber evidence="3">3.1.4.-</ecNumber>
    </submittedName>
</protein>
<dbReference type="Pfam" id="PF13487">
    <property type="entry name" value="HD_5"/>
    <property type="match status" value="1"/>
</dbReference>
<dbReference type="InterPro" id="IPR029016">
    <property type="entry name" value="GAF-like_dom_sf"/>
</dbReference>
<dbReference type="GO" id="GO:0016787">
    <property type="term" value="F:hydrolase activity"/>
    <property type="evidence" value="ECO:0007669"/>
    <property type="project" value="UniProtKB-KW"/>
</dbReference>
<dbReference type="CDD" id="cd00077">
    <property type="entry name" value="HDc"/>
    <property type="match status" value="1"/>
</dbReference>
<evidence type="ECO:0000313" key="4">
    <source>
        <dbReference type="Proteomes" id="UP001595979"/>
    </source>
</evidence>
<evidence type="ECO:0000256" key="1">
    <source>
        <dbReference type="SAM" id="MobiDB-lite"/>
    </source>
</evidence>